<evidence type="ECO:0000256" key="9">
    <source>
        <dbReference type="ARBA" id="ARBA00023136"/>
    </source>
</evidence>
<keyword evidence="3" id="KW-0813">Transport</keyword>
<dbReference type="GO" id="GO:0015288">
    <property type="term" value="F:porin activity"/>
    <property type="evidence" value="ECO:0007669"/>
    <property type="project" value="UniProtKB-KW"/>
</dbReference>
<organism evidence="13 14">
    <name type="scientific">Pseudidiomarina gelatinasegens</name>
    <dbReference type="NCBI Taxonomy" id="2487740"/>
    <lineage>
        <taxon>Bacteria</taxon>
        <taxon>Pseudomonadati</taxon>
        <taxon>Pseudomonadota</taxon>
        <taxon>Gammaproteobacteria</taxon>
        <taxon>Alteromonadales</taxon>
        <taxon>Idiomarinaceae</taxon>
        <taxon>Pseudidiomarina</taxon>
    </lineage>
</organism>
<evidence type="ECO:0000256" key="4">
    <source>
        <dbReference type="ARBA" id="ARBA00022452"/>
    </source>
</evidence>
<evidence type="ECO:0000256" key="7">
    <source>
        <dbReference type="ARBA" id="ARBA00023065"/>
    </source>
</evidence>
<dbReference type="CDD" id="cd00342">
    <property type="entry name" value="gram_neg_porins"/>
    <property type="match status" value="1"/>
</dbReference>
<dbReference type="InterPro" id="IPR033900">
    <property type="entry name" value="Gram_neg_porin_domain"/>
</dbReference>
<evidence type="ECO:0000256" key="5">
    <source>
        <dbReference type="ARBA" id="ARBA00022692"/>
    </source>
</evidence>
<keyword evidence="9" id="KW-0472">Membrane</keyword>
<protein>
    <submittedName>
        <fullName evidence="13">Porin</fullName>
    </submittedName>
</protein>
<dbReference type="PANTHER" id="PTHR34501:SF9">
    <property type="entry name" value="MAJOR OUTER MEMBRANE PROTEIN P.IA"/>
    <property type="match status" value="1"/>
</dbReference>
<name>A0A443YY28_9GAMM</name>
<reference evidence="13 14" key="1">
    <citation type="submission" date="2018-12" db="EMBL/GenBank/DDBJ databases">
        <authorList>
            <person name="Li A."/>
            <person name="Zhang M."/>
            <person name="Zhu H."/>
        </authorList>
    </citation>
    <scope>NUCLEOTIDE SEQUENCE [LARGE SCALE GENOMIC DNA]</scope>
    <source>
        <strain evidence="13 14">R04H25</strain>
    </source>
</reference>
<dbReference type="InterPro" id="IPR002299">
    <property type="entry name" value="Porin_Neis"/>
</dbReference>
<dbReference type="GO" id="GO:0009279">
    <property type="term" value="C:cell outer membrane"/>
    <property type="evidence" value="ECO:0007669"/>
    <property type="project" value="UniProtKB-SubCell"/>
</dbReference>
<dbReference type="PRINTS" id="PR00184">
    <property type="entry name" value="NEISSPPORIN"/>
</dbReference>
<dbReference type="InterPro" id="IPR050298">
    <property type="entry name" value="Gram-neg_bact_OMP"/>
</dbReference>
<dbReference type="Pfam" id="PF13609">
    <property type="entry name" value="Porin_4"/>
    <property type="match status" value="1"/>
</dbReference>
<sequence>MKNKLFLTSAVAAAVAVLTQPAFAEEKPLAWDIYGKINVSLQSNDLDDGNGSQTDMVSNASRFGIQGGTQLNDDLEVIYKLEWQVDVADLGGSDNLKSRNQYIGLKGNFGEVTIGRRDTVLKTIQGDIDLFSDYEGDIKAIFEGENRLSSSVSYYSPAFNHVRFAVSYIASDDPLVDDGISTGVSYGDEGLDDTRFYVGAAIDREVDGYDIERLVGYTKVSEAVVGLMWQQQEQVDGTAEADGYVASIKYPYQNFTFKAQYQMMDFSVDGEQTSLAAGVDYKLGKNTKVYSWYTGRDLESIDVNQSYLAIGIEHKF</sequence>
<evidence type="ECO:0000259" key="12">
    <source>
        <dbReference type="Pfam" id="PF13609"/>
    </source>
</evidence>
<gene>
    <name evidence="13" type="ORF">EGC76_10510</name>
</gene>
<evidence type="ECO:0000256" key="11">
    <source>
        <dbReference type="SAM" id="SignalP"/>
    </source>
</evidence>
<keyword evidence="8" id="KW-0626">Porin</keyword>
<dbReference type="InterPro" id="IPR023614">
    <property type="entry name" value="Porin_dom_sf"/>
</dbReference>
<keyword evidence="14" id="KW-1185">Reference proteome</keyword>
<evidence type="ECO:0000256" key="6">
    <source>
        <dbReference type="ARBA" id="ARBA00022729"/>
    </source>
</evidence>
<comment type="subunit">
    <text evidence="2">Homotrimer.</text>
</comment>
<keyword evidence="6 11" id="KW-0732">Signal</keyword>
<dbReference type="RefSeq" id="WP_128352962.1">
    <property type="nucleotide sequence ID" value="NZ_RSFE01000009.1"/>
</dbReference>
<comment type="caution">
    <text evidence="13">The sequence shown here is derived from an EMBL/GenBank/DDBJ whole genome shotgun (WGS) entry which is preliminary data.</text>
</comment>
<keyword evidence="5" id="KW-0812">Transmembrane</keyword>
<evidence type="ECO:0000256" key="1">
    <source>
        <dbReference type="ARBA" id="ARBA00004571"/>
    </source>
</evidence>
<keyword evidence="7" id="KW-0406">Ion transport</keyword>
<feature type="signal peptide" evidence="11">
    <location>
        <begin position="1"/>
        <end position="24"/>
    </location>
</feature>
<feature type="chain" id="PRO_5019185193" evidence="11">
    <location>
        <begin position="25"/>
        <end position="316"/>
    </location>
</feature>
<dbReference type="EMBL" id="RSFE01000009">
    <property type="protein sequence ID" value="RWU08925.1"/>
    <property type="molecule type" value="Genomic_DNA"/>
</dbReference>
<dbReference type="GO" id="GO:0006811">
    <property type="term" value="P:monoatomic ion transport"/>
    <property type="evidence" value="ECO:0007669"/>
    <property type="project" value="UniProtKB-KW"/>
</dbReference>
<dbReference type="PANTHER" id="PTHR34501">
    <property type="entry name" value="PROTEIN YDDL-RELATED"/>
    <property type="match status" value="1"/>
</dbReference>
<dbReference type="OrthoDB" id="8173690at2"/>
<evidence type="ECO:0000313" key="13">
    <source>
        <dbReference type="EMBL" id="RWU08925.1"/>
    </source>
</evidence>
<keyword evidence="10" id="KW-0998">Cell outer membrane</keyword>
<dbReference type="Gene3D" id="2.40.160.10">
    <property type="entry name" value="Porin"/>
    <property type="match status" value="1"/>
</dbReference>
<evidence type="ECO:0000256" key="10">
    <source>
        <dbReference type="ARBA" id="ARBA00023237"/>
    </source>
</evidence>
<keyword evidence="4" id="KW-1134">Transmembrane beta strand</keyword>
<comment type="subcellular location">
    <subcellularLocation>
        <location evidence="1">Cell outer membrane</location>
        <topology evidence="1">Multi-pass membrane protein</topology>
    </subcellularLocation>
</comment>
<feature type="domain" description="Porin" evidence="12">
    <location>
        <begin position="10"/>
        <end position="292"/>
    </location>
</feature>
<proteinExistence type="predicted"/>
<accession>A0A443YY28</accession>
<dbReference type="Proteomes" id="UP000288789">
    <property type="component" value="Unassembled WGS sequence"/>
</dbReference>
<evidence type="ECO:0000313" key="14">
    <source>
        <dbReference type="Proteomes" id="UP000288789"/>
    </source>
</evidence>
<dbReference type="AlphaFoldDB" id="A0A443YY28"/>
<evidence type="ECO:0000256" key="2">
    <source>
        <dbReference type="ARBA" id="ARBA00011233"/>
    </source>
</evidence>
<dbReference type="SUPFAM" id="SSF56935">
    <property type="entry name" value="Porins"/>
    <property type="match status" value="1"/>
</dbReference>
<evidence type="ECO:0000256" key="8">
    <source>
        <dbReference type="ARBA" id="ARBA00023114"/>
    </source>
</evidence>
<evidence type="ECO:0000256" key="3">
    <source>
        <dbReference type="ARBA" id="ARBA00022448"/>
    </source>
</evidence>
<dbReference type="GO" id="GO:0046930">
    <property type="term" value="C:pore complex"/>
    <property type="evidence" value="ECO:0007669"/>
    <property type="project" value="UniProtKB-KW"/>
</dbReference>